<evidence type="ECO:0000313" key="3">
    <source>
        <dbReference type="Proteomes" id="UP000235464"/>
    </source>
</evidence>
<dbReference type="InterPro" id="IPR036291">
    <property type="entry name" value="NAD(P)-bd_dom_sf"/>
</dbReference>
<dbReference type="AlphaFoldDB" id="A0A2N9B383"/>
<dbReference type="PANTHER" id="PTHR42879:SF2">
    <property type="entry name" value="3-OXOACYL-[ACYL-CARRIER-PROTEIN] REDUCTASE FABG"/>
    <property type="match status" value="1"/>
</dbReference>
<evidence type="ECO:0000256" key="1">
    <source>
        <dbReference type="ARBA" id="ARBA00006484"/>
    </source>
</evidence>
<name>A0A2N9B383_STRCX</name>
<proteinExistence type="inferred from homology"/>
<comment type="similarity">
    <text evidence="1">Belongs to the short-chain dehydrogenases/reductases (SDR) family.</text>
</comment>
<dbReference type="Proteomes" id="UP000235464">
    <property type="component" value="Chromosome I"/>
</dbReference>
<gene>
    <name evidence="2" type="primary">fabG_4</name>
    <name evidence="2" type="ORF">SCNRRL3882_1273</name>
</gene>
<dbReference type="InterPro" id="IPR050259">
    <property type="entry name" value="SDR"/>
</dbReference>
<keyword evidence="2" id="KW-0560">Oxidoreductase</keyword>
<dbReference type="Pfam" id="PF13561">
    <property type="entry name" value="adh_short_C2"/>
    <property type="match status" value="1"/>
</dbReference>
<dbReference type="SUPFAM" id="SSF51735">
    <property type="entry name" value="NAD(P)-binding Rossmann-fold domains"/>
    <property type="match status" value="1"/>
</dbReference>
<accession>A0A2N9B383</accession>
<dbReference type="EMBL" id="LT963352">
    <property type="protein sequence ID" value="SOR77804.1"/>
    <property type="molecule type" value="Genomic_DNA"/>
</dbReference>
<dbReference type="Gene3D" id="3.40.50.720">
    <property type="entry name" value="NAD(P)-binding Rossmann-like Domain"/>
    <property type="match status" value="1"/>
</dbReference>
<evidence type="ECO:0000313" key="2">
    <source>
        <dbReference type="EMBL" id="SOR77804.1"/>
    </source>
</evidence>
<dbReference type="EC" id="1.1.1.100" evidence="2"/>
<keyword evidence="3" id="KW-1185">Reference proteome</keyword>
<dbReference type="InterPro" id="IPR002347">
    <property type="entry name" value="SDR_fam"/>
</dbReference>
<reference evidence="3" key="1">
    <citation type="submission" date="2017-11" db="EMBL/GenBank/DDBJ databases">
        <authorList>
            <person name="Wibberg D."/>
        </authorList>
    </citation>
    <scope>NUCLEOTIDE SEQUENCE [LARGE SCALE GENOMIC DNA]</scope>
</reference>
<dbReference type="PANTHER" id="PTHR42879">
    <property type="entry name" value="3-OXOACYL-(ACYL-CARRIER-PROTEIN) REDUCTASE"/>
    <property type="match status" value="1"/>
</dbReference>
<protein>
    <submittedName>
        <fullName evidence="2">3-oxoacyl-[acyl-carrier-protein] reductase FabG</fullName>
        <ecNumber evidence="2">1.1.1.100</ecNumber>
    </submittedName>
</protein>
<dbReference type="OrthoDB" id="286404at2"/>
<dbReference type="RefSeq" id="WP_010034330.1">
    <property type="nucleotide sequence ID" value="NZ_LT962942.1"/>
</dbReference>
<organism evidence="2 3">
    <name type="scientific">Streptomyces chartreusis NRRL 3882</name>
    <dbReference type="NCBI Taxonomy" id="1079985"/>
    <lineage>
        <taxon>Bacteria</taxon>
        <taxon>Bacillati</taxon>
        <taxon>Actinomycetota</taxon>
        <taxon>Actinomycetes</taxon>
        <taxon>Kitasatosporales</taxon>
        <taxon>Streptomycetaceae</taxon>
        <taxon>Streptomyces</taxon>
    </lineage>
</organism>
<dbReference type="GO" id="GO:0004316">
    <property type="term" value="F:3-oxoacyl-[acyl-carrier-protein] reductase (NADPH) activity"/>
    <property type="evidence" value="ECO:0007669"/>
    <property type="project" value="UniProtKB-EC"/>
</dbReference>
<dbReference type="PRINTS" id="PR00081">
    <property type="entry name" value="GDHRDH"/>
</dbReference>
<sequence>MDLGIKDKVALVTGGSGIGVGSHTCRTLAAEGARVAVTYRSNEAAAKNLVHDIERAGGRAMAVAYDLESPDVIDECVDAVVSAWGSVDILVANAMSPPAPLATTPFDTLPRDDVRRRVRTDLESTLFTVQRVIPLMASAGWGRVVLVSSLGCERGWAGDAPFETAAGATKAALLGVARSLGVEYGRRGVLTNVVTPGGILNEQLERVLTKERLEVLQSRIASGRFSTPQEVARCIAYLASAANGNICGENVHVDGGS</sequence>